<sequence length="320" mass="35887">MFNTISILVILNNKNPVVCMFVMFLLLNGCENYTAMETFDSGNVKKECQLKDGIPHGKCIYRFEDGAIESVRSYNNGTLNGLASFFYQNGQLHAKVKYINGIREGLTDYFDSAGVRYQSIDFRTNKADGTAYEFFSDGSLKKKINYSLGELNGPSTEYYADGTIRAQLNYSNGKLDGDIVQYFPNGKLELLRVYDNGRLLKSEYYSDSGILLGRFGEFMIDHEFVDSDSDSVSVTIALVNPEFGLLMLDITNPVVEEKTVYSESGIITFGLNLPKKGIGTLALEGILYELETTNNGNSAVIKNKIQFRYDIPYDLDKGFR</sequence>
<name>A0A2M6IUQ8_9BACT</name>
<proteinExistence type="predicted"/>
<dbReference type="InterPro" id="IPR011652">
    <property type="entry name" value="MORN_2"/>
</dbReference>
<evidence type="ECO:0000313" key="1">
    <source>
        <dbReference type="EMBL" id="PIQ73658.1"/>
    </source>
</evidence>
<dbReference type="Proteomes" id="UP000231056">
    <property type="component" value="Unassembled WGS sequence"/>
</dbReference>
<dbReference type="AlphaFoldDB" id="A0A2M6IUQ8"/>
<accession>A0A2M6IUQ8</accession>
<reference evidence="1 2" key="1">
    <citation type="submission" date="2017-09" db="EMBL/GenBank/DDBJ databases">
        <title>Depth-based differentiation of microbial function through sediment-hosted aquifers and enrichment of novel symbionts in the deep terrestrial subsurface.</title>
        <authorList>
            <person name="Probst A.J."/>
            <person name="Ladd B."/>
            <person name="Jarett J.K."/>
            <person name="Geller-Mcgrath D.E."/>
            <person name="Sieber C.M."/>
            <person name="Emerson J.B."/>
            <person name="Anantharaman K."/>
            <person name="Thomas B.C."/>
            <person name="Malmstrom R."/>
            <person name="Stieglmeier M."/>
            <person name="Klingl A."/>
            <person name="Woyke T."/>
            <person name="Ryan C.M."/>
            <person name="Banfield J.F."/>
        </authorList>
    </citation>
    <scope>NUCLEOTIDE SEQUENCE [LARGE SCALE GENOMIC DNA]</scope>
    <source>
        <strain evidence="1">CG11_big_fil_rev_8_21_14_0_20_36_8</strain>
    </source>
</reference>
<dbReference type="Pfam" id="PF07661">
    <property type="entry name" value="MORN_2"/>
    <property type="match status" value="4"/>
</dbReference>
<organism evidence="1 2">
    <name type="scientific">Candidatus Roizmanbacteria bacterium CG11_big_fil_rev_8_21_14_0_20_36_8</name>
    <dbReference type="NCBI Taxonomy" id="1974856"/>
    <lineage>
        <taxon>Bacteria</taxon>
        <taxon>Candidatus Roizmaniibacteriota</taxon>
    </lineage>
</organism>
<protein>
    <recommendedName>
        <fullName evidence="3">Toxin-antitoxin system YwqK family antitoxin</fullName>
    </recommendedName>
</protein>
<dbReference type="SUPFAM" id="SSF82185">
    <property type="entry name" value="Histone H3 K4-specific methyltransferase SET7/9 N-terminal domain"/>
    <property type="match status" value="2"/>
</dbReference>
<gene>
    <name evidence="1" type="ORF">COV58_01350</name>
</gene>
<evidence type="ECO:0008006" key="3">
    <source>
        <dbReference type="Google" id="ProtNLM"/>
    </source>
</evidence>
<comment type="caution">
    <text evidence="1">The sequence shown here is derived from an EMBL/GenBank/DDBJ whole genome shotgun (WGS) entry which is preliminary data.</text>
</comment>
<dbReference type="Gene3D" id="2.20.110.10">
    <property type="entry name" value="Histone H3 K4-specific methyltransferase SET7/9 N-terminal domain"/>
    <property type="match status" value="2"/>
</dbReference>
<evidence type="ECO:0000313" key="2">
    <source>
        <dbReference type="Proteomes" id="UP000231056"/>
    </source>
</evidence>
<dbReference type="EMBL" id="PCVM01000030">
    <property type="protein sequence ID" value="PIQ73658.1"/>
    <property type="molecule type" value="Genomic_DNA"/>
</dbReference>